<protein>
    <recommendedName>
        <fullName evidence="3">HTH tetR-type domain-containing protein</fullName>
    </recommendedName>
</protein>
<feature type="DNA-binding region" description="H-T-H motif" evidence="2">
    <location>
        <begin position="25"/>
        <end position="44"/>
    </location>
</feature>
<feature type="domain" description="HTH tetR-type" evidence="3">
    <location>
        <begin position="2"/>
        <end position="62"/>
    </location>
</feature>
<proteinExistence type="predicted"/>
<dbReference type="AlphaFoldDB" id="A0A2K9HG64"/>
<keyword evidence="1 2" id="KW-0238">DNA-binding</keyword>
<dbReference type="Gene3D" id="1.10.357.10">
    <property type="entry name" value="Tetracycline Repressor, domain 2"/>
    <property type="match status" value="1"/>
</dbReference>
<name>A0A2K9HG64_9LACO</name>
<gene>
    <name evidence="4" type="ORF">LA20249_00400</name>
</gene>
<evidence type="ECO:0000256" key="2">
    <source>
        <dbReference type="PROSITE-ProRule" id="PRU00335"/>
    </source>
</evidence>
<keyword evidence="5" id="KW-1185">Reference proteome</keyword>
<dbReference type="RefSeq" id="WP_057740407.1">
    <property type="nucleotide sequence ID" value="NZ_AZDQ01000046.1"/>
</dbReference>
<dbReference type="GO" id="GO:0003677">
    <property type="term" value="F:DNA binding"/>
    <property type="evidence" value="ECO:0007669"/>
    <property type="project" value="UniProtKB-UniRule"/>
</dbReference>
<reference evidence="4 5" key="1">
    <citation type="submission" date="2016-12" db="EMBL/GenBank/DDBJ databases">
        <title>The whole genome sequencing and assembly of Lactobacillus alimentarius DSM 20249T strain.</title>
        <authorList>
            <person name="Lee Y.-J."/>
            <person name="Yi H."/>
            <person name="Bahn Y.-S."/>
            <person name="Kim J.F."/>
            <person name="Lee D.-W."/>
        </authorList>
    </citation>
    <scope>NUCLEOTIDE SEQUENCE [LARGE SCALE GENOMIC DNA]</scope>
    <source>
        <strain evidence="4 5">DSM 20249</strain>
    </source>
</reference>
<dbReference type="OrthoDB" id="2316539at2"/>
<evidence type="ECO:0000259" key="3">
    <source>
        <dbReference type="PROSITE" id="PS50977"/>
    </source>
</evidence>
<dbReference type="SUPFAM" id="SSF46689">
    <property type="entry name" value="Homeodomain-like"/>
    <property type="match status" value="1"/>
</dbReference>
<dbReference type="STRING" id="1423720.FC67_GL000159"/>
<dbReference type="InterPro" id="IPR009057">
    <property type="entry name" value="Homeodomain-like_sf"/>
</dbReference>
<dbReference type="PROSITE" id="PS50977">
    <property type="entry name" value="HTH_TETR_2"/>
    <property type="match status" value="1"/>
</dbReference>
<dbReference type="KEGG" id="lali:LA20249_00400"/>
<dbReference type="Pfam" id="PF00440">
    <property type="entry name" value="TetR_N"/>
    <property type="match status" value="1"/>
</dbReference>
<dbReference type="EMBL" id="CP018867">
    <property type="protein sequence ID" value="AUI70756.1"/>
    <property type="molecule type" value="Genomic_DNA"/>
</dbReference>
<organism evidence="4 5">
    <name type="scientific">Companilactobacillus alimentarius DSM 20249</name>
    <dbReference type="NCBI Taxonomy" id="1423720"/>
    <lineage>
        <taxon>Bacteria</taxon>
        <taxon>Bacillati</taxon>
        <taxon>Bacillota</taxon>
        <taxon>Bacilli</taxon>
        <taxon>Lactobacillales</taxon>
        <taxon>Lactobacillaceae</taxon>
        <taxon>Companilactobacillus</taxon>
    </lineage>
</organism>
<evidence type="ECO:0000256" key="1">
    <source>
        <dbReference type="ARBA" id="ARBA00023125"/>
    </source>
</evidence>
<evidence type="ECO:0000313" key="5">
    <source>
        <dbReference type="Proteomes" id="UP000234653"/>
    </source>
</evidence>
<dbReference type="Proteomes" id="UP000234653">
    <property type="component" value="Chromosome"/>
</dbReference>
<evidence type="ECO:0000313" key="4">
    <source>
        <dbReference type="EMBL" id="AUI70756.1"/>
    </source>
</evidence>
<dbReference type="InterPro" id="IPR001647">
    <property type="entry name" value="HTH_TetR"/>
</dbReference>
<sequence length="167" mass="19949">MNLTIDSLVNSIYKELSTRRVNRFTMTDLMKASSVSRGTIYYYFNNIEDIYTAAFEKNILNRAIEESDSFTSFINKFISYIYENKTFSLNFYHLTEIKIRKEFLIEIFNNQLLRFKININPKNLYVVSGFCFIIINCFDHDLELEQGLINKEIELYSQMLRKTLKNF</sequence>
<accession>A0A2K9HG64</accession>